<feature type="compositionally biased region" description="Low complexity" evidence="1">
    <location>
        <begin position="238"/>
        <end position="252"/>
    </location>
</feature>
<feature type="region of interest" description="Disordered" evidence="1">
    <location>
        <begin position="822"/>
        <end position="888"/>
    </location>
</feature>
<feature type="region of interest" description="Disordered" evidence="1">
    <location>
        <begin position="225"/>
        <end position="257"/>
    </location>
</feature>
<feature type="compositionally biased region" description="Polar residues" evidence="1">
    <location>
        <begin position="526"/>
        <end position="540"/>
    </location>
</feature>
<feature type="compositionally biased region" description="Basic and acidic residues" evidence="1">
    <location>
        <begin position="772"/>
        <end position="781"/>
    </location>
</feature>
<proteinExistence type="predicted"/>
<feature type="compositionally biased region" description="Basic and acidic residues" evidence="1">
    <location>
        <begin position="599"/>
        <end position="608"/>
    </location>
</feature>
<feature type="region of interest" description="Disordered" evidence="1">
    <location>
        <begin position="459"/>
        <end position="695"/>
    </location>
</feature>
<feature type="compositionally biased region" description="Basic and acidic residues" evidence="1">
    <location>
        <begin position="474"/>
        <end position="518"/>
    </location>
</feature>
<gene>
    <name evidence="2" type="ORF">g.50978</name>
</gene>
<reference evidence="2" key="1">
    <citation type="submission" date="2015-11" db="EMBL/GenBank/DDBJ databases">
        <title>De novo transcriptome assembly of four potential Pierce s Disease insect vectors from Arizona vineyards.</title>
        <authorList>
            <person name="Tassone E.E."/>
        </authorList>
    </citation>
    <scope>NUCLEOTIDE SEQUENCE</scope>
</reference>
<feature type="compositionally biased region" description="Polar residues" evidence="1">
    <location>
        <begin position="114"/>
        <end position="123"/>
    </location>
</feature>
<evidence type="ECO:0000313" key="2">
    <source>
        <dbReference type="EMBL" id="JAS90931.1"/>
    </source>
</evidence>
<dbReference type="EMBL" id="GECU01016775">
    <property type="protein sequence ID" value="JAS90931.1"/>
    <property type="molecule type" value="Transcribed_RNA"/>
</dbReference>
<feature type="compositionally biased region" description="Polar residues" evidence="1">
    <location>
        <begin position="609"/>
        <end position="623"/>
    </location>
</feature>
<feature type="compositionally biased region" description="Polar residues" evidence="1">
    <location>
        <begin position="827"/>
        <end position="839"/>
    </location>
</feature>
<feature type="compositionally biased region" description="Basic and acidic residues" evidence="1">
    <location>
        <begin position="13"/>
        <end position="24"/>
    </location>
</feature>
<sequence length="922" mass="104248">MVVSRSDSKRRKKEEDETLRESPKRTKVHAQRKFAQGSHLNSPVMTPVKDKDKTKYNGTAAPAELLPVKRPKTEEFVNFLCFRGSDLLPKSLEFFNEPSIPEPLDDDGRRDSFSAGTSKVTNRTSDKHSDQVGGVAKAEARTKNKSKSTAAVQALKKKYQKQRLANEKRTLTKLALKVKEKNMVRTRSAGLLDEPSSVKSVVKSVRNPRVVASVKRKMTAVRKPVLRKHTASTKRSSLRGGLRSGGELPPGSDVGLKTERKSRKIIKVKAPAAVKNSKKSVIASSLSDFSSDDDQPLVKKRVIPKKQVLTRRVITRSRISFNKASNSNVQRPTRKTKEAATLFMEMLGKDFRSPEEEDDNADAMSVESFIELPNSKRTEKREKEFKDLADKNKIDNKKQIKSSKKEIQSNLSLQKKKEENSMKIISKPVGAINILKSRNLRRNSYRLLSKEVELKRLNPNSKSRMLRRMSIRSSSKEELLKDDKSESEKGPPKGIDKDNKKEKRTVQSDENKKLDLKVKQQKIIPTENTPSSKLKTTKQLPENVFNDSDEEPLGNKVGQSSEILPKNNVKKVKTPVRKADTSPPNGQAKVTVKSTKRKPTQEVSKESIKPTQALTRSRQSVKNANLDVSDVEKRSNCSEKPKQEPVTKLKPCENNVIEKPVITKVKSKIPSSSKGDNNEDLENKKESTEIMNSQIKQQIKKKIVKPNIEEIGKEKEEVNMQKKTNIVFNKSFDKDELKQNTEEKTEMVFQNDISKASSLKIEKLQILQTSHENNETIDKNEPNQQSNEESESQILNKDVSSFMEKSNIALVHGKCSKNKKTERVLNSKGTSPKLINNDNVNKRKSQNNESPTLARKGKDIPLVKQSHKKAKTEKKSNNSNEWFKGDEDEKTACSNIKQNLNIQSHDNLETKKQKTLSVYGMH</sequence>
<organism evidence="2">
    <name type="scientific">Homalodisca liturata</name>
    <dbReference type="NCBI Taxonomy" id="320908"/>
    <lineage>
        <taxon>Eukaryota</taxon>
        <taxon>Metazoa</taxon>
        <taxon>Ecdysozoa</taxon>
        <taxon>Arthropoda</taxon>
        <taxon>Hexapoda</taxon>
        <taxon>Insecta</taxon>
        <taxon>Pterygota</taxon>
        <taxon>Neoptera</taxon>
        <taxon>Paraneoptera</taxon>
        <taxon>Hemiptera</taxon>
        <taxon>Auchenorrhyncha</taxon>
        <taxon>Membracoidea</taxon>
        <taxon>Cicadellidae</taxon>
        <taxon>Cicadellinae</taxon>
        <taxon>Proconiini</taxon>
        <taxon>Homalodisca</taxon>
    </lineage>
</organism>
<feature type="region of interest" description="Disordered" evidence="1">
    <location>
        <begin position="1"/>
        <end position="56"/>
    </location>
</feature>
<feature type="compositionally biased region" description="Basic and acidic residues" evidence="1">
    <location>
        <begin position="388"/>
        <end position="407"/>
    </location>
</feature>
<feature type="region of interest" description="Disordered" evidence="1">
    <location>
        <begin position="388"/>
        <end position="419"/>
    </location>
</feature>
<dbReference type="AlphaFoldDB" id="A0A1B6IVG3"/>
<evidence type="ECO:0000256" key="1">
    <source>
        <dbReference type="SAM" id="MobiDB-lite"/>
    </source>
</evidence>
<feature type="compositionally biased region" description="Basic and acidic residues" evidence="1">
    <location>
        <begin position="630"/>
        <end position="651"/>
    </location>
</feature>
<feature type="region of interest" description="Disordered" evidence="1">
    <location>
        <begin position="96"/>
        <end position="149"/>
    </location>
</feature>
<name>A0A1B6IVG3_9HEMI</name>
<protein>
    <submittedName>
        <fullName evidence="2">Uncharacterized protein</fullName>
    </submittedName>
</protein>
<accession>A0A1B6IVG3</accession>
<feature type="region of interest" description="Disordered" evidence="1">
    <location>
        <begin position="769"/>
        <end position="797"/>
    </location>
</feature>